<name>V9DNB1_9EURO</name>
<gene>
    <name evidence="1" type="ORF">G647_00804</name>
</gene>
<dbReference type="HOGENOM" id="CLU_836788_0_0_1"/>
<sequence length="332" mass="36709">MAANTELAPSSVVTVVPIREHVQSEDLKEHTTIRQLVESLPGLLVLAQNAPIKVVCRRLHEDWEGANPDVVDIVTLQKKLWALVGLRRLNELLSAKRVFHNSSEAQAEEKDEKPAQDEKSIVHISEDVVDSWLHAATSPQHQVSWLRPPRDYTSTLYGTLPRNIDIKPWVKVPTLPYSDSSVDLISSRAIPVLLQSSQWPGFALECARILSPGGIFEVTVLDPLPRNCGPLLQRWTAEKIILGLERRFLVTHPTMIIPVWLDDVAEFEHRDIQTLSFPAAGDGDMCERRLSDWTGAAYPTSTSASQGERHLRGLSVARLTNPCPVGSGAGGG</sequence>
<dbReference type="OrthoDB" id="3902588at2759"/>
<evidence type="ECO:0000313" key="2">
    <source>
        <dbReference type="Proteomes" id="UP000030678"/>
    </source>
</evidence>
<organism evidence="1 2">
    <name type="scientific">Cladophialophora carrionii CBS 160.54</name>
    <dbReference type="NCBI Taxonomy" id="1279043"/>
    <lineage>
        <taxon>Eukaryota</taxon>
        <taxon>Fungi</taxon>
        <taxon>Dikarya</taxon>
        <taxon>Ascomycota</taxon>
        <taxon>Pezizomycotina</taxon>
        <taxon>Eurotiomycetes</taxon>
        <taxon>Chaetothyriomycetidae</taxon>
        <taxon>Chaetothyriales</taxon>
        <taxon>Herpotrichiellaceae</taxon>
        <taxon>Cladophialophora</taxon>
    </lineage>
</organism>
<dbReference type="VEuPathDB" id="FungiDB:G647_00804"/>
<dbReference type="EMBL" id="KB822697">
    <property type="protein sequence ID" value="ETI28355.1"/>
    <property type="molecule type" value="Genomic_DNA"/>
</dbReference>
<dbReference type="Proteomes" id="UP000030678">
    <property type="component" value="Unassembled WGS sequence"/>
</dbReference>
<accession>V9DNB1</accession>
<dbReference type="GeneID" id="19979297"/>
<dbReference type="SUPFAM" id="SSF53335">
    <property type="entry name" value="S-adenosyl-L-methionine-dependent methyltransferases"/>
    <property type="match status" value="1"/>
</dbReference>
<proteinExistence type="predicted"/>
<dbReference type="InterPro" id="IPR029063">
    <property type="entry name" value="SAM-dependent_MTases_sf"/>
</dbReference>
<evidence type="ECO:0000313" key="1">
    <source>
        <dbReference type="EMBL" id="ETI28355.1"/>
    </source>
</evidence>
<protein>
    <submittedName>
        <fullName evidence="1">Uncharacterized protein</fullName>
    </submittedName>
</protein>
<dbReference type="AlphaFoldDB" id="V9DNB1"/>
<dbReference type="RefSeq" id="XP_008722429.1">
    <property type="nucleotide sequence ID" value="XM_008724207.1"/>
</dbReference>
<reference evidence="1 2" key="1">
    <citation type="submission" date="2013-03" db="EMBL/GenBank/DDBJ databases">
        <title>The Genome Sequence of Cladophialophora carrionii CBS 160.54.</title>
        <authorList>
            <consortium name="The Broad Institute Genomics Platform"/>
            <person name="Cuomo C."/>
            <person name="de Hoog S."/>
            <person name="Gorbushina A."/>
            <person name="Walker B."/>
            <person name="Young S.K."/>
            <person name="Zeng Q."/>
            <person name="Gargeya S."/>
            <person name="Fitzgerald M."/>
            <person name="Haas B."/>
            <person name="Abouelleil A."/>
            <person name="Allen A.W."/>
            <person name="Alvarado L."/>
            <person name="Arachchi H.M."/>
            <person name="Berlin A.M."/>
            <person name="Chapman S.B."/>
            <person name="Gainer-Dewar J."/>
            <person name="Goldberg J."/>
            <person name="Griggs A."/>
            <person name="Gujja S."/>
            <person name="Hansen M."/>
            <person name="Howarth C."/>
            <person name="Imamovic A."/>
            <person name="Ireland A."/>
            <person name="Larimer J."/>
            <person name="McCowan C."/>
            <person name="Murphy C."/>
            <person name="Pearson M."/>
            <person name="Poon T.W."/>
            <person name="Priest M."/>
            <person name="Roberts A."/>
            <person name="Saif S."/>
            <person name="Shea T."/>
            <person name="Sisk P."/>
            <person name="Sykes S."/>
            <person name="Wortman J."/>
            <person name="Nusbaum C."/>
            <person name="Birren B."/>
        </authorList>
    </citation>
    <scope>NUCLEOTIDE SEQUENCE [LARGE SCALE GENOMIC DNA]</scope>
    <source>
        <strain evidence="1 2">CBS 160.54</strain>
    </source>
</reference>